<dbReference type="InterPro" id="IPR010982">
    <property type="entry name" value="Lambda_DNA-bd_dom_sf"/>
</dbReference>
<dbReference type="SUPFAM" id="SSF47413">
    <property type="entry name" value="lambda repressor-like DNA-binding domains"/>
    <property type="match status" value="1"/>
</dbReference>
<evidence type="ECO:0000313" key="2">
    <source>
        <dbReference type="EMBL" id="RVQ67674.1"/>
    </source>
</evidence>
<dbReference type="Gene3D" id="1.10.260.40">
    <property type="entry name" value="lambda repressor-like DNA-binding domains"/>
    <property type="match status" value="1"/>
</dbReference>
<protein>
    <submittedName>
        <fullName evidence="2">XRE family transcriptional regulator</fullName>
    </submittedName>
</protein>
<evidence type="ECO:0000313" key="3">
    <source>
        <dbReference type="Proteomes" id="UP000283003"/>
    </source>
</evidence>
<dbReference type="CDD" id="cd00093">
    <property type="entry name" value="HTH_XRE"/>
    <property type="match status" value="1"/>
</dbReference>
<dbReference type="Proteomes" id="UP000283003">
    <property type="component" value="Unassembled WGS sequence"/>
</dbReference>
<keyword evidence="3" id="KW-1185">Reference proteome</keyword>
<dbReference type="OrthoDB" id="9805356at2"/>
<evidence type="ECO:0000259" key="1">
    <source>
        <dbReference type="PROSITE" id="PS50943"/>
    </source>
</evidence>
<sequence>MPSTNRTISEPISPPNRVREIRKIRNMTLTELSARIGMAHGHLAKIERGLRDLNHQWSVRIARELSVLPADLMTTGDGGLTDTERRIIDTYRRSPESWRVGYLVLCDAHNMALKSEGKA</sequence>
<organism evidence="2 3">
    <name type="scientific">Croceicoccus ponticola</name>
    <dbReference type="NCBI Taxonomy" id="2217664"/>
    <lineage>
        <taxon>Bacteria</taxon>
        <taxon>Pseudomonadati</taxon>
        <taxon>Pseudomonadota</taxon>
        <taxon>Alphaproteobacteria</taxon>
        <taxon>Sphingomonadales</taxon>
        <taxon>Erythrobacteraceae</taxon>
        <taxon>Croceicoccus</taxon>
    </lineage>
</organism>
<gene>
    <name evidence="2" type="ORF">EKN06_06970</name>
</gene>
<name>A0A437GYA4_9SPHN</name>
<dbReference type="SMART" id="SM00530">
    <property type="entry name" value="HTH_XRE"/>
    <property type="match status" value="1"/>
</dbReference>
<dbReference type="GO" id="GO:0003677">
    <property type="term" value="F:DNA binding"/>
    <property type="evidence" value="ECO:0007669"/>
    <property type="project" value="InterPro"/>
</dbReference>
<dbReference type="EMBL" id="RXOL01000002">
    <property type="protein sequence ID" value="RVQ67674.1"/>
    <property type="molecule type" value="Genomic_DNA"/>
</dbReference>
<feature type="domain" description="HTH cro/C1-type" evidence="1">
    <location>
        <begin position="18"/>
        <end position="72"/>
    </location>
</feature>
<accession>A0A437GYA4</accession>
<dbReference type="RefSeq" id="WP_127612183.1">
    <property type="nucleotide sequence ID" value="NZ_RXOL01000002.1"/>
</dbReference>
<reference evidence="2 3" key="1">
    <citation type="submission" date="2018-12" db="EMBL/GenBank/DDBJ databases">
        <title>Croceicoccus ponticola sp. nov., a lipolytic bacterium isolated from seawater.</title>
        <authorList>
            <person name="Yoon J.-H."/>
        </authorList>
    </citation>
    <scope>NUCLEOTIDE SEQUENCE [LARGE SCALE GENOMIC DNA]</scope>
    <source>
        <strain evidence="2 3">GM-16</strain>
    </source>
</reference>
<dbReference type="AlphaFoldDB" id="A0A437GYA4"/>
<dbReference type="Pfam" id="PF01381">
    <property type="entry name" value="HTH_3"/>
    <property type="match status" value="1"/>
</dbReference>
<dbReference type="InterPro" id="IPR001387">
    <property type="entry name" value="Cro/C1-type_HTH"/>
</dbReference>
<proteinExistence type="predicted"/>
<comment type="caution">
    <text evidence="2">The sequence shown here is derived from an EMBL/GenBank/DDBJ whole genome shotgun (WGS) entry which is preliminary data.</text>
</comment>
<dbReference type="PROSITE" id="PS50943">
    <property type="entry name" value="HTH_CROC1"/>
    <property type="match status" value="1"/>
</dbReference>